<gene>
    <name evidence="1" type="primary">FPS1_3</name>
    <name evidence="1" type="ORF">H2198_009623</name>
</gene>
<keyword evidence="2" id="KW-1185">Reference proteome</keyword>
<evidence type="ECO:0000313" key="1">
    <source>
        <dbReference type="EMBL" id="KAJ9651089.1"/>
    </source>
</evidence>
<evidence type="ECO:0000313" key="2">
    <source>
        <dbReference type="Proteomes" id="UP001172386"/>
    </source>
</evidence>
<comment type="caution">
    <text evidence="1">The sequence shown here is derived from an EMBL/GenBank/DDBJ whole genome shotgun (WGS) entry which is preliminary data.</text>
</comment>
<sequence>MSAKQDSLPSSAPPATHTEHMQDGYGRQYRATSVAGLPAHQEHGVAIDHKVPQADVIQAQPDLLWSRIRRTLREPFAEFWGVFILIMFGDGVVAQVVLSNGEKGDYQSITWGWGLGVMLGVYTSGISGAHLNPAVTFANILGAMCASGVVYANYKSAIDVFEGGSNIRTVPGYSETATAGIFCTYPAAFMTRTGQFFSEFIASSLLMFLIYALKDDGNIGAGPLTPLGLFFIIFGIGACFGWETGYAINLARDFGPRLMSYFLGYGHEVWSAGNYYFWIPMVAPFFGCTFGGWLYDMFMWTGESPVNTEAAGLARLIKPSRAVWSNTYAEKRGGMTGV</sequence>
<dbReference type="Proteomes" id="UP001172386">
    <property type="component" value="Unassembled WGS sequence"/>
</dbReference>
<dbReference type="EMBL" id="JAPDRQ010000283">
    <property type="protein sequence ID" value="KAJ9651089.1"/>
    <property type="molecule type" value="Genomic_DNA"/>
</dbReference>
<protein>
    <submittedName>
        <fullName evidence="1">Glycerol channel</fullName>
    </submittedName>
</protein>
<reference evidence="1" key="1">
    <citation type="submission" date="2022-10" db="EMBL/GenBank/DDBJ databases">
        <title>Culturing micro-colonial fungi from biological soil crusts in the Mojave desert and describing Neophaeococcomyces mojavensis, and introducing the new genera and species Taxawa tesnikishii.</title>
        <authorList>
            <person name="Kurbessoian T."/>
            <person name="Stajich J.E."/>
        </authorList>
    </citation>
    <scope>NUCLEOTIDE SEQUENCE</scope>
    <source>
        <strain evidence="1">JES_112</strain>
    </source>
</reference>
<organism evidence="1 2">
    <name type="scientific">Neophaeococcomyces mojaviensis</name>
    <dbReference type="NCBI Taxonomy" id="3383035"/>
    <lineage>
        <taxon>Eukaryota</taxon>
        <taxon>Fungi</taxon>
        <taxon>Dikarya</taxon>
        <taxon>Ascomycota</taxon>
        <taxon>Pezizomycotina</taxon>
        <taxon>Eurotiomycetes</taxon>
        <taxon>Chaetothyriomycetidae</taxon>
        <taxon>Chaetothyriales</taxon>
        <taxon>Chaetothyriales incertae sedis</taxon>
        <taxon>Neophaeococcomyces</taxon>
    </lineage>
</organism>
<accession>A0ACC2ZTW4</accession>
<name>A0ACC2ZTW4_9EURO</name>
<proteinExistence type="predicted"/>